<dbReference type="Gene3D" id="2.60.40.10">
    <property type="entry name" value="Immunoglobulins"/>
    <property type="match status" value="1"/>
</dbReference>
<accession>A4J2S0</accession>
<dbReference type="OrthoDB" id="1803536at2"/>
<dbReference type="InterPro" id="IPR013783">
    <property type="entry name" value="Ig-like_fold"/>
</dbReference>
<dbReference type="eggNOG" id="ENOG50320C5">
    <property type="taxonomic scope" value="Bacteria"/>
</dbReference>
<gene>
    <name evidence="2" type="ordered locus">Dred_0835</name>
</gene>
<keyword evidence="1" id="KW-0732">Signal</keyword>
<sequence length="727" mass="78882">MKKILAFLLTLHIFTNTAFASGVWDYKINSSDTPSIVDSAVTTAAVDTALNEVRLPENTASMISFWPDGSPDYIMMTPTKIIHFSFNGTGYDENIILEITPESSPTAIVATGPFPDVKLGVGAQIRHMSFDGSGYTRNAPLEKSGMDGAYTLSSNRAGEFASLVGNQAQRYMFDGSSTVRVPSLEPNVDLDSPVDAGIFPESLHMATLERDKLRVFRRDSYGNPLSTVTLASSLSNPKDLSTSGAGDIGAIIGNTAPHYSYGGGFWAYNPSLSITSGLTNPKAIALRHKSFDRIIVDGNEAKYYRWTGTQLVYDSAKSKVIPDLGSITYRPYAVIQSKAKDPMSNVKYVRARAYHLVPDGTAVTWSVTADGNNWVKKWRVRGTPSGTTCEVSQDNGLTWIVLGDAAKATPEVDTKELWAEVTPGRTVKWKAELTTSNMTITPKIKPFVVGGVAVNWAAGTPPNVPIIDLPAVCYTTSTPTISWTYSDPDGDPIFAHQLQIKRKSDGVLIYDSGKVVSDRPEHKINTSYDPSVPGPLWNSGDYEFTVQLKVWDSTDMESLWSPPGEFCVLAFERPRIAEIVSAPTGQDSPKVLDTVTHKVITPGMLEDQLPKAKAGSRVKLLVDSIGPINTLSTVKFPYLSLEATVKTPIISKYPLGSKINTWEIDFWTDANLEKCPSGTLVTMQITGDAGAKGVATLNSPPYAAGVIVTQGSIYEDWFPVLQGRDGD</sequence>
<protein>
    <submittedName>
        <fullName evidence="2">Uncharacterized protein</fullName>
    </submittedName>
</protein>
<feature type="signal peptide" evidence="1">
    <location>
        <begin position="1"/>
        <end position="20"/>
    </location>
</feature>
<evidence type="ECO:0000313" key="3">
    <source>
        <dbReference type="Proteomes" id="UP000001556"/>
    </source>
</evidence>
<dbReference type="AlphaFoldDB" id="A4J2S0"/>
<keyword evidence="3" id="KW-1185">Reference proteome</keyword>
<name>A4J2S0_DESRM</name>
<dbReference type="EMBL" id="CP000612">
    <property type="protein sequence ID" value="ABO49373.1"/>
    <property type="molecule type" value="Genomic_DNA"/>
</dbReference>
<dbReference type="STRING" id="349161.Dred_0835"/>
<feature type="chain" id="PRO_5002670759" evidence="1">
    <location>
        <begin position="21"/>
        <end position="727"/>
    </location>
</feature>
<dbReference type="KEGG" id="drm:Dred_0835"/>
<reference evidence="2 3" key="1">
    <citation type="submission" date="2007-03" db="EMBL/GenBank/DDBJ databases">
        <title>Complete sequence of Desulfotomaculum reducens MI-1.</title>
        <authorList>
            <consortium name="US DOE Joint Genome Institute"/>
            <person name="Copeland A."/>
            <person name="Lucas S."/>
            <person name="Lapidus A."/>
            <person name="Barry K."/>
            <person name="Detter J.C."/>
            <person name="Glavina del Rio T."/>
            <person name="Hammon N."/>
            <person name="Israni S."/>
            <person name="Dalin E."/>
            <person name="Tice H."/>
            <person name="Pitluck S."/>
            <person name="Sims D."/>
            <person name="Brettin T."/>
            <person name="Bruce D."/>
            <person name="Han C."/>
            <person name="Tapia R."/>
            <person name="Schmutz J."/>
            <person name="Larimer F."/>
            <person name="Land M."/>
            <person name="Hauser L."/>
            <person name="Kyrpides N."/>
            <person name="Kim E."/>
            <person name="Tebo B.M."/>
            <person name="Richardson P."/>
        </authorList>
    </citation>
    <scope>NUCLEOTIDE SEQUENCE [LARGE SCALE GENOMIC DNA]</scope>
    <source>
        <strain evidence="2 3">MI-1</strain>
    </source>
</reference>
<dbReference type="RefSeq" id="WP_011877208.1">
    <property type="nucleotide sequence ID" value="NC_009253.1"/>
</dbReference>
<proteinExistence type="predicted"/>
<organism evidence="2 3">
    <name type="scientific">Desulforamulus reducens (strain ATCC BAA-1160 / DSM 100696 / MI-1)</name>
    <name type="common">Desulfotomaculum reducens</name>
    <dbReference type="NCBI Taxonomy" id="349161"/>
    <lineage>
        <taxon>Bacteria</taxon>
        <taxon>Bacillati</taxon>
        <taxon>Bacillota</taxon>
        <taxon>Clostridia</taxon>
        <taxon>Eubacteriales</taxon>
        <taxon>Peptococcaceae</taxon>
        <taxon>Desulforamulus</taxon>
    </lineage>
</organism>
<dbReference type="HOGENOM" id="CLU_398344_0_0_9"/>
<evidence type="ECO:0000313" key="2">
    <source>
        <dbReference type="EMBL" id="ABO49373.1"/>
    </source>
</evidence>
<dbReference type="Proteomes" id="UP000001556">
    <property type="component" value="Chromosome"/>
</dbReference>
<evidence type="ECO:0000256" key="1">
    <source>
        <dbReference type="SAM" id="SignalP"/>
    </source>
</evidence>